<keyword evidence="1" id="KW-0812">Transmembrane</keyword>
<name>A0A7C8ZT76_OPUST</name>
<reference evidence="2" key="2">
    <citation type="submission" date="2020-07" db="EMBL/GenBank/DDBJ databases">
        <authorList>
            <person name="Vera ALvarez R."/>
            <person name="Arias-Moreno D.M."/>
            <person name="Jimenez-Jacinto V."/>
            <person name="Jimenez-Bremont J.F."/>
            <person name="Swaminathan K."/>
            <person name="Moose S.P."/>
            <person name="Guerrero-Gonzalez M.L."/>
            <person name="Marino-Ramirez L."/>
            <person name="Landsman D."/>
            <person name="Rodriguez-Kessler M."/>
            <person name="Delgado-Sanchez P."/>
        </authorList>
    </citation>
    <scope>NUCLEOTIDE SEQUENCE</scope>
    <source>
        <tissue evidence="2">Cladode</tissue>
    </source>
</reference>
<proteinExistence type="predicted"/>
<reference evidence="2" key="1">
    <citation type="journal article" date="2013" name="J. Plant Res.">
        <title>Effect of fungi and light on seed germination of three Opuntia species from semiarid lands of central Mexico.</title>
        <authorList>
            <person name="Delgado-Sanchez P."/>
            <person name="Jimenez-Bremont J.F."/>
            <person name="Guerrero-Gonzalez Mde L."/>
            <person name="Flores J."/>
        </authorList>
    </citation>
    <scope>NUCLEOTIDE SEQUENCE</scope>
    <source>
        <tissue evidence="2">Cladode</tissue>
    </source>
</reference>
<keyword evidence="1" id="KW-0472">Membrane</keyword>
<organism evidence="2">
    <name type="scientific">Opuntia streptacantha</name>
    <name type="common">Prickly pear cactus</name>
    <name type="synonym">Opuntia cardona</name>
    <dbReference type="NCBI Taxonomy" id="393608"/>
    <lineage>
        <taxon>Eukaryota</taxon>
        <taxon>Viridiplantae</taxon>
        <taxon>Streptophyta</taxon>
        <taxon>Embryophyta</taxon>
        <taxon>Tracheophyta</taxon>
        <taxon>Spermatophyta</taxon>
        <taxon>Magnoliopsida</taxon>
        <taxon>eudicotyledons</taxon>
        <taxon>Gunneridae</taxon>
        <taxon>Pentapetalae</taxon>
        <taxon>Caryophyllales</taxon>
        <taxon>Cactineae</taxon>
        <taxon>Cactaceae</taxon>
        <taxon>Opuntioideae</taxon>
        <taxon>Opuntia</taxon>
    </lineage>
</organism>
<feature type="transmembrane region" description="Helical" evidence="1">
    <location>
        <begin position="88"/>
        <end position="108"/>
    </location>
</feature>
<sequence>MPRLDEVISLFVDILMDKLVSLFVLPPSNGGLAEAYFVGSPLMSRVLPRMRNIALLGIARGLMNTWVTRESISVCVHPFQTRKMGMEMITGIVGGVPTCGVAIGPLLYVPKGHFCLL</sequence>
<dbReference type="EMBL" id="GISG01167182">
    <property type="protein sequence ID" value="MBA4650854.1"/>
    <property type="molecule type" value="Transcribed_RNA"/>
</dbReference>
<evidence type="ECO:0000256" key="1">
    <source>
        <dbReference type="SAM" id="Phobius"/>
    </source>
</evidence>
<protein>
    <submittedName>
        <fullName evidence="2">Uncharacterized protein</fullName>
    </submittedName>
</protein>
<dbReference type="AlphaFoldDB" id="A0A7C8ZT76"/>
<accession>A0A7C8ZT76</accession>
<evidence type="ECO:0000313" key="2">
    <source>
        <dbReference type="EMBL" id="MBA4650854.1"/>
    </source>
</evidence>
<keyword evidence="1" id="KW-1133">Transmembrane helix</keyword>